<evidence type="ECO:0000256" key="1">
    <source>
        <dbReference type="SAM" id="MobiDB-lite"/>
    </source>
</evidence>
<dbReference type="Proteomes" id="UP000198716">
    <property type="component" value="Unassembled WGS sequence"/>
</dbReference>
<protein>
    <recommendedName>
        <fullName evidence="4">NAD(+)--protein-arginine ADP-ribosyltransferase</fullName>
    </recommendedName>
</protein>
<gene>
    <name evidence="2" type="ORF">SAMN04487819_113108</name>
</gene>
<name>A0A1I2AHL7_9ACTN</name>
<evidence type="ECO:0000313" key="2">
    <source>
        <dbReference type="EMBL" id="SFE43207.1"/>
    </source>
</evidence>
<organism evidence="2 3">
    <name type="scientific">Actinopolyspora alba</name>
    <dbReference type="NCBI Taxonomy" id="673379"/>
    <lineage>
        <taxon>Bacteria</taxon>
        <taxon>Bacillati</taxon>
        <taxon>Actinomycetota</taxon>
        <taxon>Actinomycetes</taxon>
        <taxon>Actinopolysporales</taxon>
        <taxon>Actinopolysporaceae</taxon>
        <taxon>Actinopolyspora</taxon>
        <taxon>Actinopolyspora alba group</taxon>
    </lineage>
</organism>
<feature type="region of interest" description="Disordered" evidence="1">
    <location>
        <begin position="442"/>
        <end position="622"/>
    </location>
</feature>
<sequence length="890" mass="95160">MPDESRLMPDQEASSTSHPQGQGLHVESLGGNTVVRKRHDSDDRERELFAAIPASRDSRAVLATTASIREAGFLDTLWHACRRAILPALAPASTAARRGAPSQLWIAVGGLTRPGPRGGSMAEALATELDTDVLVPDGRLELVPGGSLYVTGGRWRLYRAGHPPRPHVVRYPTPLWEKQLPAGPVADSGLLAEPVPAGMRIREDGQEFPSREKDLAVPQSPHHPRLLLGSPGATPIPATRLVSMLNRLYGGLRRPWELVPTTVEEAAPTRLRELAERLSSDVLATTGPVLHGGSGGERSVVRDPHSPWEPFPVSLWHSATGPARVALTARAPRGWVRFNQLVYRRAEAGPAPAPGEMVARVVPGGLALLPFAQSGFRGAADEITFEQHRMTVSVGSPYVPVPPEAPHVLRQLLDGLTPRQRGRVRLLILGIADERTRGELTAIAGEPDGSGPAYPPISTADGAPEATSAPLPETDAPDTTPNETTAHIPAVESSTPADSALTDDGASADEASFRDTDDEQRPVFHATPIPTHRPRTVSEPPPELLSERADRPSPLDTSGHPTQAPPHTGVPEEPADTPPAPPSDREPDSPTSEDPERPRLVPARAGGTGTPHDHHSTSEERSRFARAVGDDFDEVLPSVNTVLATHPALRENEADEAKADFVAVILYTGRGENGGNAVNRLLRTGNTGAARDYVSCLLSGLRRLPVHRGPSFRFGGSPDGDVEGYEPGAVLSEPGFLSATAADDLTANEEHGDVVIWSHSARRVSLFGRNSLPEEVVFAADCRFKVLATADGETGRPTLLLRELRPDERTDHGELDETDLAVLPKLRRALRRKHGTEPRVLSERDQLDRLSSPVGLVPTELRGDAEAPPTASGAEAARPDHTAGVATTAR</sequence>
<keyword evidence="3" id="KW-1185">Reference proteome</keyword>
<accession>A0A1I2AHL7</accession>
<proteinExistence type="predicted"/>
<evidence type="ECO:0008006" key="4">
    <source>
        <dbReference type="Google" id="ProtNLM"/>
    </source>
</evidence>
<feature type="compositionally biased region" description="Basic and acidic residues" evidence="1">
    <location>
        <begin position="835"/>
        <end position="848"/>
    </location>
</feature>
<dbReference type="Gene3D" id="3.90.176.10">
    <property type="entry name" value="Toxin ADP-ribosyltransferase, Chain A, domain 1"/>
    <property type="match status" value="1"/>
</dbReference>
<feature type="region of interest" description="Disordered" evidence="1">
    <location>
        <begin position="833"/>
        <end position="890"/>
    </location>
</feature>
<dbReference type="AlphaFoldDB" id="A0A1I2AHL7"/>
<reference evidence="3" key="1">
    <citation type="submission" date="2016-10" db="EMBL/GenBank/DDBJ databases">
        <authorList>
            <person name="Varghese N."/>
            <person name="Submissions S."/>
        </authorList>
    </citation>
    <scope>NUCLEOTIDE SEQUENCE [LARGE SCALE GENOMIC DNA]</scope>
    <source>
        <strain evidence="3">DSM 45004</strain>
    </source>
</reference>
<feature type="region of interest" description="Disordered" evidence="1">
    <location>
        <begin position="208"/>
        <end position="231"/>
    </location>
</feature>
<dbReference type="EMBL" id="FOMZ01000013">
    <property type="protein sequence ID" value="SFE43207.1"/>
    <property type="molecule type" value="Genomic_DNA"/>
</dbReference>
<evidence type="ECO:0000313" key="3">
    <source>
        <dbReference type="Proteomes" id="UP000198716"/>
    </source>
</evidence>
<dbReference type="RefSeq" id="WP_092928665.1">
    <property type="nucleotide sequence ID" value="NZ_FOMZ01000013.1"/>
</dbReference>
<feature type="compositionally biased region" description="Basic and acidic residues" evidence="1">
    <location>
        <begin position="583"/>
        <end position="599"/>
    </location>
</feature>
<feature type="compositionally biased region" description="Basic and acidic residues" evidence="1">
    <location>
        <begin position="511"/>
        <end position="522"/>
    </location>
</feature>
<feature type="compositionally biased region" description="Basic and acidic residues" evidence="1">
    <location>
        <begin position="611"/>
        <end position="622"/>
    </location>
</feature>
<feature type="region of interest" description="Disordered" evidence="1">
    <location>
        <begin position="1"/>
        <end position="43"/>
    </location>
</feature>